<sequence>MVMPAVPASTAATGAAMAAAASPPPASPPARSPRPSPPATLTAFVRRGHPRASAGGGAPVALVAATDAVGGGLSYPALWARIAAAAAGLAAAPGVRHGGVVGVAGPAGVDAPILLHAVAALGAALCPIFADAPPAEMVRLLGPLRPCLVAGAVGAVNALREVAATLSVADGGRPVGVLVLDGDVPAPWASVGGGGEAGAPTSARGVPLREFSFATLVASAAPGVDVEAVLAAPGVSPDDLLLLPHSSGTTGPPKVVALSHRAFTANIIALSERDVIPFGSVAAAPFPMYHIGGVLVYAAMVPYMRATGVVVAGPAVGPLLAAVATHRVSTLILFPPLMHALAAEPAVAATDTSSLAAIWVGGGPTSAALEAAVATRVGVPVGQVYGSSEGLLVCTSDNTAMNAYPPGGRPAHGGGSRSAGSVGTPLDSAQVRVVRVGGGGGEDDVPPGAAGELLIRSPFHMAGYLGAPAAATAAAIDKDGWHHTGDLGRVDPATGVVWVLDRLTDTIAVGAQTVSPVEVEAALCAAPGIAAAAVVGAPHPVLGQVPHAFVVAPWSAAGGDGCGGGGGEAGAGSDSERGPPVLHPPPLTVEAVLAWAATQLAPHKVPRGVTFVEALPTSGSGKILRQQLRKQLGAGVVGGQ</sequence>
<keyword evidence="2" id="KW-1185">Reference proteome</keyword>
<comment type="caution">
    <text evidence="1">The sequence shown here is derived from an EMBL/GenBank/DDBJ whole genome shotgun (WGS) entry which is preliminary data.</text>
</comment>
<dbReference type="EMBL" id="CM020620">
    <property type="protein sequence ID" value="KAK1870348.1"/>
    <property type="molecule type" value="Genomic_DNA"/>
</dbReference>
<proteinExistence type="predicted"/>
<name>A0ACC3CK70_PYRYE</name>
<gene>
    <name evidence="1" type="ORF">I4F81_012810</name>
</gene>
<reference evidence="1" key="1">
    <citation type="submission" date="2019-11" db="EMBL/GenBank/DDBJ databases">
        <title>Nori genome reveals adaptations in red seaweeds to the harsh intertidal environment.</title>
        <authorList>
            <person name="Wang D."/>
            <person name="Mao Y."/>
        </authorList>
    </citation>
    <scope>NUCLEOTIDE SEQUENCE</scope>
    <source>
        <tissue evidence="1">Gametophyte</tissue>
    </source>
</reference>
<accession>A0ACC3CK70</accession>
<protein>
    <submittedName>
        <fullName evidence="1">Uncharacterized protein</fullName>
    </submittedName>
</protein>
<evidence type="ECO:0000313" key="1">
    <source>
        <dbReference type="EMBL" id="KAK1870348.1"/>
    </source>
</evidence>
<evidence type="ECO:0000313" key="2">
    <source>
        <dbReference type="Proteomes" id="UP000798662"/>
    </source>
</evidence>
<dbReference type="Proteomes" id="UP000798662">
    <property type="component" value="Chromosome 3"/>
</dbReference>
<organism evidence="1 2">
    <name type="scientific">Pyropia yezoensis</name>
    <name type="common">Susabi-nori</name>
    <name type="synonym">Porphyra yezoensis</name>
    <dbReference type="NCBI Taxonomy" id="2788"/>
    <lineage>
        <taxon>Eukaryota</taxon>
        <taxon>Rhodophyta</taxon>
        <taxon>Bangiophyceae</taxon>
        <taxon>Bangiales</taxon>
        <taxon>Bangiaceae</taxon>
        <taxon>Pyropia</taxon>
    </lineage>
</organism>